<evidence type="ECO:0000313" key="3">
    <source>
        <dbReference type="EMBL" id="WMB12815.1"/>
    </source>
</evidence>
<evidence type="ECO:0000256" key="1">
    <source>
        <dbReference type="ARBA" id="ARBA00023125"/>
    </source>
</evidence>
<dbReference type="InterPro" id="IPR016032">
    <property type="entry name" value="Sig_transdc_resp-reg_C-effctor"/>
</dbReference>
<dbReference type="SUPFAM" id="SSF46894">
    <property type="entry name" value="C-terminal effector domain of the bipartite response regulators"/>
    <property type="match status" value="1"/>
</dbReference>
<dbReference type="InterPro" id="IPR036388">
    <property type="entry name" value="WH-like_DNA-bd_sf"/>
</dbReference>
<keyword evidence="1" id="KW-0238">DNA-binding</keyword>
<reference evidence="3" key="1">
    <citation type="journal article" date="2023" name="J. Antimicrob. Chemother.">
        <title>Emergence of OXA-48-producing Enterobacter hormaechei in a Swiss companion animal clinic and their genetic relationship to clinical human isolates.</title>
        <authorList>
            <person name="Dona V."/>
            <person name="Nordmann P."/>
            <person name="Kittl S."/>
            <person name="Schuller S."/>
            <person name="Bouvier M."/>
            <person name="Poirel L."/>
            <person name="Endimiani A."/>
            <person name="Perreten V."/>
        </authorList>
    </citation>
    <scope>NUCLEOTIDE SEQUENCE</scope>
    <source>
        <strain evidence="3">Ehh_25</strain>
    </source>
</reference>
<gene>
    <name evidence="3" type="ORF">QPR60_08290</name>
</gene>
<dbReference type="InterPro" id="IPR000792">
    <property type="entry name" value="Tscrpt_reg_LuxR_C"/>
</dbReference>
<name>A0AAX3Z7B8_9ENTR</name>
<protein>
    <submittedName>
        <fullName evidence="3">LuxR C-terminal-related transcriptional regulator</fullName>
    </submittedName>
</protein>
<dbReference type="EMBL" id="CP126746">
    <property type="protein sequence ID" value="WMB12815.1"/>
    <property type="molecule type" value="Genomic_DNA"/>
</dbReference>
<dbReference type="GeneID" id="93200023"/>
<organism evidence="3 4">
    <name type="scientific">Enterobacter hormaechei</name>
    <dbReference type="NCBI Taxonomy" id="158836"/>
    <lineage>
        <taxon>Bacteria</taxon>
        <taxon>Pseudomonadati</taxon>
        <taxon>Pseudomonadota</taxon>
        <taxon>Gammaproteobacteria</taxon>
        <taxon>Enterobacterales</taxon>
        <taxon>Enterobacteriaceae</taxon>
        <taxon>Enterobacter</taxon>
        <taxon>Enterobacter cloacae complex</taxon>
    </lineage>
</organism>
<proteinExistence type="predicted"/>
<dbReference type="Gene3D" id="1.10.10.10">
    <property type="entry name" value="Winged helix-like DNA-binding domain superfamily/Winged helix DNA-binding domain"/>
    <property type="match status" value="1"/>
</dbReference>
<dbReference type="GO" id="GO:0006355">
    <property type="term" value="P:regulation of DNA-templated transcription"/>
    <property type="evidence" value="ECO:0007669"/>
    <property type="project" value="InterPro"/>
</dbReference>
<dbReference type="Pfam" id="PF00196">
    <property type="entry name" value="GerE"/>
    <property type="match status" value="1"/>
</dbReference>
<evidence type="ECO:0000259" key="2">
    <source>
        <dbReference type="SMART" id="SM00421"/>
    </source>
</evidence>
<dbReference type="AlphaFoldDB" id="A0AAX3Z7B8"/>
<evidence type="ECO:0000313" key="4">
    <source>
        <dbReference type="Proteomes" id="UP001229386"/>
    </source>
</evidence>
<sequence length="175" mass="20723">MNFIFISDNYYLCHGVSSALTSTCLIRDDADIHDLNRLDPAMDFIIAIEQDKLRNKTIQQVKKVKRDYIVLMHEIEANSAVRIDNIIYSSMHFTAHPFQQLMRFYRALRTHSFTRREYDVLKLFHMENHEIAKKLKLSQKTTSTYRVRILEKLNMRSKNILAMTRIKSAIVDQKL</sequence>
<dbReference type="SMART" id="SM00421">
    <property type="entry name" value="HTH_LUXR"/>
    <property type="match status" value="1"/>
</dbReference>
<feature type="domain" description="HTH luxR-type" evidence="2">
    <location>
        <begin position="110"/>
        <end position="165"/>
    </location>
</feature>
<dbReference type="Proteomes" id="UP001229386">
    <property type="component" value="Chromosome"/>
</dbReference>
<dbReference type="GO" id="GO:0003677">
    <property type="term" value="F:DNA binding"/>
    <property type="evidence" value="ECO:0007669"/>
    <property type="project" value="UniProtKB-KW"/>
</dbReference>
<accession>A0AAX3Z7B8</accession>
<dbReference type="RefSeq" id="WP_006809328.1">
    <property type="nucleotide sequence ID" value="NZ_CP077308.1"/>
</dbReference>